<name>A0A9Q6EK58_NOSLI</name>
<evidence type="ECO:0000313" key="1">
    <source>
        <dbReference type="EMBL" id="PHK01966.1"/>
    </source>
</evidence>
<sequence length="286" mass="33408">MQYSQSLEKNLLQFEYTSTQTALVVRGLVDEIKVNLYSAILGYYHSGRLLWEIRKHLGYGQFTKWLNTSEWEYSSATAYKCLLVYKRSRELGIKTEWFGTQLIISLSQLVEILPRKKERIIVQLVEILKAGKKVDKEVISSITSATQPRLKPVDTATNQKAVFSSNEPNHQWSGLRFRSNPEVEIAKALEQYPDVAFFPNCKGRLNTPNGKRNLEPDFLIFYQGKAGILEVDGPFHTSERRVEEQERERYFRNHGIRVVERFDAKRCQQEPELVVQEFLQMMEKMY</sequence>
<dbReference type="EMBL" id="LAHD01000062">
    <property type="protein sequence ID" value="PHK01966.1"/>
    <property type="molecule type" value="Genomic_DNA"/>
</dbReference>
<accession>A0A9Q6EK58</accession>
<dbReference type="Proteomes" id="UP000222310">
    <property type="component" value="Unassembled WGS sequence"/>
</dbReference>
<gene>
    <name evidence="1" type="ORF">VF08_20410</name>
</gene>
<evidence type="ECO:0000313" key="2">
    <source>
        <dbReference type="Proteomes" id="UP000222310"/>
    </source>
</evidence>
<dbReference type="GeneID" id="71769254"/>
<organism evidence="1 2">
    <name type="scientific">Nostoc linckia z8</name>
    <dbReference type="NCBI Taxonomy" id="1628746"/>
    <lineage>
        <taxon>Bacteria</taxon>
        <taxon>Bacillati</taxon>
        <taxon>Cyanobacteriota</taxon>
        <taxon>Cyanophyceae</taxon>
        <taxon>Nostocales</taxon>
        <taxon>Nostocaceae</taxon>
        <taxon>Nostoc</taxon>
    </lineage>
</organism>
<dbReference type="AlphaFoldDB" id="A0A9Q6EK58"/>
<protein>
    <recommendedName>
        <fullName evidence="3">DUF559 domain-containing protein</fullName>
    </recommendedName>
</protein>
<proteinExistence type="predicted"/>
<reference evidence="1 2" key="1">
    <citation type="submission" date="2015-02" db="EMBL/GenBank/DDBJ databases">
        <title>Nostoc linckia genome annotation.</title>
        <authorList>
            <person name="Zhou Z."/>
        </authorList>
    </citation>
    <scope>NUCLEOTIDE SEQUENCE [LARGE SCALE GENOMIC DNA]</scope>
    <source>
        <strain evidence="2">z8</strain>
    </source>
</reference>
<comment type="caution">
    <text evidence="1">The sequence shown here is derived from an EMBL/GenBank/DDBJ whole genome shotgun (WGS) entry which is preliminary data.</text>
</comment>
<dbReference type="RefSeq" id="WP_099070354.1">
    <property type="nucleotide sequence ID" value="NZ_LAHD01000062.1"/>
</dbReference>
<evidence type="ECO:0008006" key="3">
    <source>
        <dbReference type="Google" id="ProtNLM"/>
    </source>
</evidence>